<gene>
    <name evidence="11" type="ORF">MPL1_11853</name>
</gene>
<keyword evidence="5" id="KW-0819">tRNA processing</keyword>
<evidence type="ECO:0000256" key="4">
    <source>
        <dbReference type="ARBA" id="ARBA00022490"/>
    </source>
</evidence>
<dbReference type="Proteomes" id="UP000012019">
    <property type="component" value="Unassembled WGS sequence"/>
</dbReference>
<evidence type="ECO:0000256" key="5">
    <source>
        <dbReference type="ARBA" id="ARBA00022694"/>
    </source>
</evidence>
<sequence>MYLKDENATLKLGDKLAKSLPDGNVCIHLEGDLGAGKTTLVRGLLHALGHQGHVKSPTYTLIEKYSLPRGPVFHFDLYRLADPEELLYLGVDDIFAEQDALLIIEWPQQAGSLLPAPDLLIQLQYQPEGRELQFQAFSARGQEICEKLHK</sequence>
<evidence type="ECO:0000256" key="1">
    <source>
        <dbReference type="ARBA" id="ARBA00004496"/>
    </source>
</evidence>
<dbReference type="PANTHER" id="PTHR33540">
    <property type="entry name" value="TRNA THREONYLCARBAMOYLADENOSINE BIOSYNTHESIS PROTEIN TSAE"/>
    <property type="match status" value="1"/>
</dbReference>
<evidence type="ECO:0000256" key="8">
    <source>
        <dbReference type="ARBA" id="ARBA00022840"/>
    </source>
</evidence>
<evidence type="ECO:0000313" key="11">
    <source>
        <dbReference type="EMBL" id="EMR12139.1"/>
    </source>
</evidence>
<dbReference type="PATRIC" id="fig|1286106.3.peg.2372"/>
<keyword evidence="8" id="KW-0067">ATP-binding</keyword>
<keyword evidence="6" id="KW-0479">Metal-binding</keyword>
<dbReference type="NCBIfam" id="TIGR00150">
    <property type="entry name" value="T6A_YjeE"/>
    <property type="match status" value="1"/>
</dbReference>
<evidence type="ECO:0000256" key="7">
    <source>
        <dbReference type="ARBA" id="ARBA00022741"/>
    </source>
</evidence>
<dbReference type="AlphaFoldDB" id="M7PNU5"/>
<accession>M7PNU5</accession>
<dbReference type="Gene3D" id="3.40.50.300">
    <property type="entry name" value="P-loop containing nucleotide triphosphate hydrolases"/>
    <property type="match status" value="1"/>
</dbReference>
<dbReference type="STRING" id="1286106.MPL1_11853"/>
<dbReference type="GO" id="GO:0002949">
    <property type="term" value="P:tRNA threonylcarbamoyladenosine modification"/>
    <property type="evidence" value="ECO:0007669"/>
    <property type="project" value="InterPro"/>
</dbReference>
<dbReference type="GO" id="GO:0046872">
    <property type="term" value="F:metal ion binding"/>
    <property type="evidence" value="ECO:0007669"/>
    <property type="project" value="UniProtKB-KW"/>
</dbReference>
<evidence type="ECO:0000256" key="3">
    <source>
        <dbReference type="ARBA" id="ARBA00019010"/>
    </source>
</evidence>
<evidence type="ECO:0000256" key="2">
    <source>
        <dbReference type="ARBA" id="ARBA00007599"/>
    </source>
</evidence>
<evidence type="ECO:0000256" key="9">
    <source>
        <dbReference type="ARBA" id="ARBA00022842"/>
    </source>
</evidence>
<dbReference type="InterPro" id="IPR003442">
    <property type="entry name" value="T6A_TsaE"/>
</dbReference>
<dbReference type="eggNOG" id="COG0802">
    <property type="taxonomic scope" value="Bacteria"/>
</dbReference>
<dbReference type="OrthoDB" id="9800307at2"/>
<organism evidence="11 12">
    <name type="scientific">Methylophaga lonarensis MPL</name>
    <dbReference type="NCBI Taxonomy" id="1286106"/>
    <lineage>
        <taxon>Bacteria</taxon>
        <taxon>Pseudomonadati</taxon>
        <taxon>Pseudomonadota</taxon>
        <taxon>Gammaproteobacteria</taxon>
        <taxon>Thiotrichales</taxon>
        <taxon>Piscirickettsiaceae</taxon>
        <taxon>Methylophaga</taxon>
    </lineage>
</organism>
<dbReference type="SUPFAM" id="SSF52540">
    <property type="entry name" value="P-loop containing nucleoside triphosphate hydrolases"/>
    <property type="match status" value="1"/>
</dbReference>
<keyword evidence="12" id="KW-1185">Reference proteome</keyword>
<dbReference type="RefSeq" id="WP_009727325.1">
    <property type="nucleotide sequence ID" value="NZ_APHR01000070.1"/>
</dbReference>
<dbReference type="GO" id="GO:0005737">
    <property type="term" value="C:cytoplasm"/>
    <property type="evidence" value="ECO:0007669"/>
    <property type="project" value="UniProtKB-SubCell"/>
</dbReference>
<comment type="caution">
    <text evidence="11">The sequence shown here is derived from an EMBL/GenBank/DDBJ whole genome shotgun (WGS) entry which is preliminary data.</text>
</comment>
<comment type="similarity">
    <text evidence="2">Belongs to the TsaE family.</text>
</comment>
<dbReference type="GO" id="GO:0005524">
    <property type="term" value="F:ATP binding"/>
    <property type="evidence" value="ECO:0007669"/>
    <property type="project" value="UniProtKB-KW"/>
</dbReference>
<evidence type="ECO:0000256" key="6">
    <source>
        <dbReference type="ARBA" id="ARBA00022723"/>
    </source>
</evidence>
<protein>
    <recommendedName>
        <fullName evidence="3">tRNA threonylcarbamoyladenosine biosynthesis protein TsaE</fullName>
    </recommendedName>
    <alternativeName>
        <fullName evidence="10">t(6)A37 threonylcarbamoyladenosine biosynthesis protein TsaE</fullName>
    </alternativeName>
</protein>
<name>M7PNU5_9GAMM</name>
<dbReference type="EMBL" id="APHR01000070">
    <property type="protein sequence ID" value="EMR12139.1"/>
    <property type="molecule type" value="Genomic_DNA"/>
</dbReference>
<keyword evidence="9" id="KW-0460">Magnesium</keyword>
<evidence type="ECO:0000313" key="12">
    <source>
        <dbReference type="Proteomes" id="UP000012019"/>
    </source>
</evidence>
<reference evidence="11 12" key="1">
    <citation type="journal article" date="2013" name="Genome Announc.">
        <title>Draft Genome Sequence of Methylophaga lonarensis MPLT, a Haloalkaliphilic (Non-Methane-Utilizing) Methylotroph.</title>
        <authorList>
            <person name="Shetty S.A."/>
            <person name="Marathe N.P."/>
            <person name="Munot H."/>
            <person name="Antony C.P."/>
            <person name="Dhotre D.P."/>
            <person name="Murrell J.C."/>
            <person name="Shouche Y.S."/>
        </authorList>
    </citation>
    <scope>NUCLEOTIDE SEQUENCE [LARGE SCALE GENOMIC DNA]</scope>
    <source>
        <strain evidence="11 12">MPL</strain>
    </source>
</reference>
<proteinExistence type="inferred from homology"/>
<dbReference type="InterPro" id="IPR027417">
    <property type="entry name" value="P-loop_NTPase"/>
</dbReference>
<dbReference type="PANTHER" id="PTHR33540:SF2">
    <property type="entry name" value="TRNA THREONYLCARBAMOYLADENOSINE BIOSYNTHESIS PROTEIN TSAE"/>
    <property type="match status" value="1"/>
</dbReference>
<dbReference type="Pfam" id="PF02367">
    <property type="entry name" value="TsaE"/>
    <property type="match status" value="1"/>
</dbReference>
<comment type="subcellular location">
    <subcellularLocation>
        <location evidence="1">Cytoplasm</location>
    </subcellularLocation>
</comment>
<evidence type="ECO:0000256" key="10">
    <source>
        <dbReference type="ARBA" id="ARBA00032441"/>
    </source>
</evidence>
<keyword evidence="7" id="KW-0547">Nucleotide-binding</keyword>
<keyword evidence="4" id="KW-0963">Cytoplasm</keyword>